<reference evidence="3 4" key="1">
    <citation type="submission" date="2018-01" db="EMBL/GenBank/DDBJ databases">
        <title>Genome sequence of Iodobacter sp. strain PCH194 isolated from Indian Trans-Himalaya.</title>
        <authorList>
            <person name="Kumar V."/>
            <person name="Thakur V."/>
            <person name="Kumar S."/>
            <person name="Singh D."/>
        </authorList>
    </citation>
    <scope>NUCLEOTIDE SEQUENCE [LARGE SCALE GENOMIC DNA]</scope>
    <source>
        <strain evidence="3 4">PCH194</strain>
    </source>
</reference>
<accession>A0A7G3GEY2</accession>
<dbReference type="EMBL" id="CP025781">
    <property type="protein sequence ID" value="QBC42100.1"/>
    <property type="molecule type" value="Genomic_DNA"/>
</dbReference>
<name>A0A7G3GEY2_9NEIS</name>
<evidence type="ECO:0008006" key="5">
    <source>
        <dbReference type="Google" id="ProtNLM"/>
    </source>
</evidence>
<dbReference type="Proteomes" id="UP000515917">
    <property type="component" value="Chromosome"/>
</dbReference>
<organism evidence="3 4">
    <name type="scientific">Iodobacter fluviatilis</name>
    <dbReference type="NCBI Taxonomy" id="537"/>
    <lineage>
        <taxon>Bacteria</taxon>
        <taxon>Pseudomonadati</taxon>
        <taxon>Pseudomonadota</taxon>
        <taxon>Betaproteobacteria</taxon>
        <taxon>Neisseriales</taxon>
        <taxon>Chitinibacteraceae</taxon>
        <taxon>Iodobacter</taxon>
    </lineage>
</organism>
<evidence type="ECO:0000313" key="4">
    <source>
        <dbReference type="Proteomes" id="UP000515917"/>
    </source>
</evidence>
<dbReference type="EMBL" id="CP025781">
    <property type="protein sequence ID" value="QBC45572.1"/>
    <property type="molecule type" value="Genomic_DNA"/>
</dbReference>
<sequence length="75" mass="8636">MKYIFVFIALAGATVGHAQNSSRDVNYWLKPEHKEELNKTIEKYSNDPARYASNPDCINAKEAKKKLFKNKFISN</sequence>
<dbReference type="AlphaFoldDB" id="A0A7G3GEY2"/>
<feature type="chain" id="PRO_5044657517" description="Entry exclusion protein" evidence="1">
    <location>
        <begin position="19"/>
        <end position="75"/>
    </location>
</feature>
<feature type="signal peptide" evidence="1">
    <location>
        <begin position="1"/>
        <end position="18"/>
    </location>
</feature>
<evidence type="ECO:0000256" key="1">
    <source>
        <dbReference type="SAM" id="SignalP"/>
    </source>
</evidence>
<keyword evidence="4" id="KW-1185">Reference proteome</keyword>
<proteinExistence type="predicted"/>
<dbReference type="KEGG" id="ifl:C1H71_00020"/>
<evidence type="ECO:0000313" key="3">
    <source>
        <dbReference type="EMBL" id="QBC45572.1"/>
    </source>
</evidence>
<dbReference type="RefSeq" id="WP_130104729.1">
    <property type="nucleotide sequence ID" value="NZ_CP025781.1"/>
</dbReference>
<dbReference type="KEGG" id="ifl:C1H71_19955"/>
<evidence type="ECO:0000313" key="2">
    <source>
        <dbReference type="EMBL" id="QBC42100.1"/>
    </source>
</evidence>
<keyword evidence="1" id="KW-0732">Signal</keyword>
<gene>
    <name evidence="2" type="ORF">C1H71_00020</name>
    <name evidence="3" type="ORF">C1H71_19955</name>
</gene>
<protein>
    <recommendedName>
        <fullName evidence="5">Entry exclusion protein</fullName>
    </recommendedName>
</protein>